<dbReference type="Pfam" id="PF02798">
    <property type="entry name" value="GST_N"/>
    <property type="match status" value="1"/>
</dbReference>
<organism evidence="6 7">
    <name type="scientific">Oleiphilus messinensis</name>
    <dbReference type="NCBI Taxonomy" id="141451"/>
    <lineage>
        <taxon>Bacteria</taxon>
        <taxon>Pseudomonadati</taxon>
        <taxon>Pseudomonadota</taxon>
        <taxon>Gammaproteobacteria</taxon>
        <taxon>Oceanospirillales</taxon>
        <taxon>Oleiphilaceae</taxon>
        <taxon>Oleiphilus</taxon>
    </lineage>
</organism>
<feature type="domain" description="GST C-terminal" evidence="5">
    <location>
        <begin position="87"/>
        <end position="222"/>
    </location>
</feature>
<dbReference type="KEGG" id="ome:OLMES_0519"/>
<dbReference type="InterPro" id="IPR004046">
    <property type="entry name" value="GST_C"/>
</dbReference>
<accession>A0A1Y0I2C7</accession>
<dbReference type="CDD" id="cd03046">
    <property type="entry name" value="GST_N_GTT1_like"/>
    <property type="match status" value="1"/>
</dbReference>
<evidence type="ECO:0000313" key="7">
    <source>
        <dbReference type="Proteomes" id="UP000196027"/>
    </source>
</evidence>
<dbReference type="SFLD" id="SFLDG01150">
    <property type="entry name" value="Main.1:_Beta-like"/>
    <property type="match status" value="1"/>
</dbReference>
<dbReference type="PANTHER" id="PTHR44051">
    <property type="entry name" value="GLUTATHIONE S-TRANSFERASE-RELATED"/>
    <property type="match status" value="1"/>
</dbReference>
<dbReference type="PROSITE" id="PS50404">
    <property type="entry name" value="GST_NTER"/>
    <property type="match status" value="1"/>
</dbReference>
<dbReference type="SUPFAM" id="SSF47616">
    <property type="entry name" value="GST C-terminal domain-like"/>
    <property type="match status" value="1"/>
</dbReference>
<dbReference type="SUPFAM" id="SSF52833">
    <property type="entry name" value="Thioredoxin-like"/>
    <property type="match status" value="1"/>
</dbReference>
<dbReference type="FunFam" id="3.40.30.10:FF:000156">
    <property type="entry name" value="Glutathione S-transferase 1"/>
    <property type="match status" value="1"/>
</dbReference>
<dbReference type="SFLD" id="SFLDS00019">
    <property type="entry name" value="Glutathione_Transferase_(cytos"/>
    <property type="match status" value="1"/>
</dbReference>
<name>A0A1Y0I2C7_9GAMM</name>
<dbReference type="EC" id="2.5.1.18" evidence="1"/>
<evidence type="ECO:0000256" key="1">
    <source>
        <dbReference type="ARBA" id="ARBA00012452"/>
    </source>
</evidence>
<dbReference type="CDD" id="cd03189">
    <property type="entry name" value="GST_C_GTT1_like"/>
    <property type="match status" value="1"/>
</dbReference>
<dbReference type="SFLD" id="SFLDG00358">
    <property type="entry name" value="Main_(cytGST)"/>
    <property type="match status" value="1"/>
</dbReference>
<dbReference type="InterPro" id="IPR036249">
    <property type="entry name" value="Thioredoxin-like_sf"/>
</dbReference>
<evidence type="ECO:0000256" key="3">
    <source>
        <dbReference type="ARBA" id="ARBA00047960"/>
    </source>
</evidence>
<dbReference type="Gene3D" id="3.40.30.10">
    <property type="entry name" value="Glutaredoxin"/>
    <property type="match status" value="1"/>
</dbReference>
<dbReference type="InterPro" id="IPR004045">
    <property type="entry name" value="Glutathione_S-Trfase_N"/>
</dbReference>
<proteinExistence type="predicted"/>
<feature type="domain" description="GST N-terminal" evidence="4">
    <location>
        <begin position="1"/>
        <end position="81"/>
    </location>
</feature>
<comment type="catalytic activity">
    <reaction evidence="3">
        <text>RX + glutathione = an S-substituted glutathione + a halide anion + H(+)</text>
        <dbReference type="Rhea" id="RHEA:16437"/>
        <dbReference type="ChEBI" id="CHEBI:15378"/>
        <dbReference type="ChEBI" id="CHEBI:16042"/>
        <dbReference type="ChEBI" id="CHEBI:17792"/>
        <dbReference type="ChEBI" id="CHEBI:57925"/>
        <dbReference type="ChEBI" id="CHEBI:90779"/>
        <dbReference type="EC" id="2.5.1.18"/>
    </reaction>
</comment>
<protein>
    <recommendedName>
        <fullName evidence="1">glutathione transferase</fullName>
        <ecNumber evidence="1">2.5.1.18</ecNumber>
    </recommendedName>
</protein>
<dbReference type="InterPro" id="IPR010987">
    <property type="entry name" value="Glutathione-S-Trfase_C-like"/>
</dbReference>
<sequence length="222" mass="25247">MIVLHHLNNSRSQRILWLLEELGLEYKLQRYERDPVTILAPPSLKKVHPLGKSPVITEGDVTLAESGAIIEYLIQTHGNGQFKPRPDSADYWQYVFWMHYAEGSLMPPLLLRLVFEKVKENPAPFFVKPIIGKIVKETNKRFIGPQIKTHMGYVNDYLAQHSWLAGDALSGADFQMSFPLEAAVARGTVGAEYPNIVRYVKQFQSRPAYQKALEVGGEYDYA</sequence>
<dbReference type="PROSITE" id="PS50405">
    <property type="entry name" value="GST_CTER"/>
    <property type="match status" value="1"/>
</dbReference>
<reference evidence="6 7" key="1">
    <citation type="submission" date="2017-05" db="EMBL/GenBank/DDBJ databases">
        <title>Genomic insights into alkan degradation activity of Oleiphilus messinensis.</title>
        <authorList>
            <person name="Kozyavkin S.A."/>
            <person name="Slesarev A.I."/>
            <person name="Golyshin P.N."/>
            <person name="Korzhenkov A."/>
            <person name="Golyshina O.N."/>
            <person name="Toshchakov S.V."/>
        </authorList>
    </citation>
    <scope>NUCLEOTIDE SEQUENCE [LARGE SCALE GENOMIC DNA]</scope>
    <source>
        <strain evidence="6 7">ME102</strain>
    </source>
</reference>
<dbReference type="Proteomes" id="UP000196027">
    <property type="component" value="Chromosome"/>
</dbReference>
<dbReference type="GO" id="GO:0004601">
    <property type="term" value="F:peroxidase activity"/>
    <property type="evidence" value="ECO:0007669"/>
    <property type="project" value="UniProtKB-ARBA"/>
</dbReference>
<gene>
    <name evidence="6" type="ORF">OLMES_0519</name>
</gene>
<dbReference type="PANTHER" id="PTHR44051:SF9">
    <property type="entry name" value="GLUTATHIONE S-TRANSFERASE 1"/>
    <property type="match status" value="1"/>
</dbReference>
<dbReference type="AlphaFoldDB" id="A0A1Y0I2C7"/>
<keyword evidence="2 6" id="KW-0808">Transferase</keyword>
<dbReference type="OrthoDB" id="9810080at2"/>
<dbReference type="InterPro" id="IPR036282">
    <property type="entry name" value="Glutathione-S-Trfase_C_sf"/>
</dbReference>
<dbReference type="RefSeq" id="WP_087459800.1">
    <property type="nucleotide sequence ID" value="NZ_CP021425.1"/>
</dbReference>
<dbReference type="EMBL" id="CP021425">
    <property type="protein sequence ID" value="ARU54622.1"/>
    <property type="molecule type" value="Genomic_DNA"/>
</dbReference>
<dbReference type="Pfam" id="PF14497">
    <property type="entry name" value="GST_C_3"/>
    <property type="match status" value="1"/>
</dbReference>
<evidence type="ECO:0000256" key="2">
    <source>
        <dbReference type="ARBA" id="ARBA00022679"/>
    </source>
</evidence>
<evidence type="ECO:0000259" key="4">
    <source>
        <dbReference type="PROSITE" id="PS50404"/>
    </source>
</evidence>
<evidence type="ECO:0000313" key="6">
    <source>
        <dbReference type="EMBL" id="ARU54622.1"/>
    </source>
</evidence>
<dbReference type="Gene3D" id="1.20.1050.10">
    <property type="match status" value="1"/>
</dbReference>
<dbReference type="GO" id="GO:0005737">
    <property type="term" value="C:cytoplasm"/>
    <property type="evidence" value="ECO:0007669"/>
    <property type="project" value="UniProtKB-ARBA"/>
</dbReference>
<keyword evidence="7" id="KW-1185">Reference proteome</keyword>
<dbReference type="InterPro" id="IPR040079">
    <property type="entry name" value="Glutathione_S-Trfase"/>
</dbReference>
<evidence type="ECO:0000259" key="5">
    <source>
        <dbReference type="PROSITE" id="PS50405"/>
    </source>
</evidence>
<dbReference type="GO" id="GO:0004364">
    <property type="term" value="F:glutathione transferase activity"/>
    <property type="evidence" value="ECO:0007669"/>
    <property type="project" value="UniProtKB-EC"/>
</dbReference>